<dbReference type="RefSeq" id="WP_182461306.1">
    <property type="nucleotide sequence ID" value="NZ_CP059732.1"/>
</dbReference>
<evidence type="ECO:0000313" key="2">
    <source>
        <dbReference type="Proteomes" id="UP000515369"/>
    </source>
</evidence>
<name>A0A7G5GYV8_9BACT</name>
<sequence>MYRVTLKLYREQVRQLILFIPDPGYISKADTVNRTLEEILILEWRAKLTRLQIRTWSERDNNKKYGLSLPMSVAVAFWKDLQNYELTPELRQLLGEIDHELVDAGLKS</sequence>
<dbReference type="Proteomes" id="UP000515369">
    <property type="component" value="Chromosome"/>
</dbReference>
<dbReference type="KEGG" id="sfol:H3H32_03585"/>
<accession>A0A7G5GYV8</accession>
<evidence type="ECO:0000313" key="1">
    <source>
        <dbReference type="EMBL" id="QMW04050.1"/>
    </source>
</evidence>
<organism evidence="1 2">
    <name type="scientific">Spirosoma foliorum</name>
    <dbReference type="NCBI Taxonomy" id="2710596"/>
    <lineage>
        <taxon>Bacteria</taxon>
        <taxon>Pseudomonadati</taxon>
        <taxon>Bacteroidota</taxon>
        <taxon>Cytophagia</taxon>
        <taxon>Cytophagales</taxon>
        <taxon>Cytophagaceae</taxon>
        <taxon>Spirosoma</taxon>
    </lineage>
</organism>
<dbReference type="AlphaFoldDB" id="A0A7G5GYV8"/>
<keyword evidence="2" id="KW-1185">Reference proteome</keyword>
<proteinExistence type="predicted"/>
<dbReference type="EMBL" id="CP059732">
    <property type="protein sequence ID" value="QMW04050.1"/>
    <property type="molecule type" value="Genomic_DNA"/>
</dbReference>
<reference evidence="1 2" key="1">
    <citation type="submission" date="2020-07" db="EMBL/GenBank/DDBJ databases">
        <title>Spirosoma foliorum sp. nov., isolated from the leaves on the Nejang mountain Korea, Republic of.</title>
        <authorList>
            <person name="Ho H."/>
            <person name="Lee Y.-J."/>
            <person name="Nurcahyanto D.-A."/>
            <person name="Kim S.-G."/>
        </authorList>
    </citation>
    <scope>NUCLEOTIDE SEQUENCE [LARGE SCALE GENOMIC DNA]</scope>
    <source>
        <strain evidence="1 2">PL0136</strain>
    </source>
</reference>
<gene>
    <name evidence="1" type="ORF">H3H32_03585</name>
</gene>
<protein>
    <submittedName>
        <fullName evidence="1">Uncharacterized protein</fullName>
    </submittedName>
</protein>